<evidence type="ECO:0000256" key="12">
    <source>
        <dbReference type="SAM" id="Coils"/>
    </source>
</evidence>
<dbReference type="CDD" id="cd20902">
    <property type="entry name" value="CC_DOT1L"/>
    <property type="match status" value="1"/>
</dbReference>
<dbReference type="CDD" id="cd02440">
    <property type="entry name" value="AdoMet_MTases"/>
    <property type="match status" value="1"/>
</dbReference>
<protein>
    <recommendedName>
        <fullName evidence="3 11">Histone-lysine N-methyltransferase, H3 lysine-79 specific</fullName>
        <ecNumber evidence="2 11">2.1.1.360</ecNumber>
    </recommendedName>
    <alternativeName>
        <fullName evidence="9 11">Histone H3-K79 methyltransferase</fullName>
    </alternativeName>
</protein>
<comment type="catalytic activity">
    <reaction evidence="10 11">
        <text>L-lysyl(79)-[histone H3] + 3 S-adenosyl-L-methionine = N(6),N(6),N(6)-trimethyl-L-lysyl(79)-[histone H3] + 3 S-adenosyl-L-homocysteine + 3 H(+)</text>
        <dbReference type="Rhea" id="RHEA:60328"/>
        <dbReference type="Rhea" id="RHEA-COMP:15549"/>
        <dbReference type="Rhea" id="RHEA-COMP:15552"/>
        <dbReference type="ChEBI" id="CHEBI:15378"/>
        <dbReference type="ChEBI" id="CHEBI:29969"/>
        <dbReference type="ChEBI" id="CHEBI:57856"/>
        <dbReference type="ChEBI" id="CHEBI:59789"/>
        <dbReference type="ChEBI" id="CHEBI:61961"/>
        <dbReference type="EC" id="2.1.1.360"/>
    </reaction>
</comment>
<feature type="compositionally biased region" description="Basic residues" evidence="13">
    <location>
        <begin position="439"/>
        <end position="451"/>
    </location>
</feature>
<dbReference type="GO" id="GO:0032259">
    <property type="term" value="P:methylation"/>
    <property type="evidence" value="ECO:0007669"/>
    <property type="project" value="UniProtKB-KW"/>
</dbReference>
<dbReference type="EMBL" id="GITU01003772">
    <property type="protein sequence ID" value="MBC1172475.1"/>
    <property type="molecule type" value="Transcribed_RNA"/>
</dbReference>
<feature type="compositionally biased region" description="Gly residues" evidence="13">
    <location>
        <begin position="1081"/>
        <end position="1090"/>
    </location>
</feature>
<reference evidence="17" key="1">
    <citation type="submission" date="2012-05" db="EMBL/GenBank/DDBJ databases">
        <title>Whole Genome Assembly of Lutzomyia longipalpis.</title>
        <authorList>
            <person name="Richards S."/>
            <person name="Qu C."/>
            <person name="Dillon R."/>
            <person name="Worley K."/>
            <person name="Scherer S."/>
            <person name="Batterton M."/>
            <person name="Taylor A."/>
            <person name="Hawes A."/>
            <person name="Hernandez B."/>
            <person name="Kovar C."/>
            <person name="Mandapat C."/>
            <person name="Pham C."/>
            <person name="Qu C."/>
            <person name="Jing C."/>
            <person name="Bess C."/>
            <person name="Bandaranaike D."/>
            <person name="Ngo D."/>
            <person name="Ongeri F."/>
            <person name="Arias F."/>
            <person name="Lara F."/>
            <person name="Weissenberger G."/>
            <person name="Kamau G."/>
            <person name="Han H."/>
            <person name="Shen H."/>
            <person name="Dinh H."/>
            <person name="Khalil I."/>
            <person name="Jones J."/>
            <person name="Shafer J."/>
            <person name="Jayaseelan J."/>
            <person name="Quiroz J."/>
            <person name="Blankenburg K."/>
            <person name="Nguyen L."/>
            <person name="Jackson L."/>
            <person name="Francisco L."/>
            <person name="Tang L.-Y."/>
            <person name="Pu L.-L."/>
            <person name="Perales L."/>
            <person name="Lorensuhewa L."/>
            <person name="Munidasa M."/>
            <person name="Coyle M."/>
            <person name="Taylor M."/>
            <person name="Puazo M."/>
            <person name="Firestine M."/>
            <person name="Scheel M."/>
            <person name="Javaid M."/>
            <person name="Wang M."/>
            <person name="Li M."/>
            <person name="Tabassum N."/>
            <person name="Saada N."/>
            <person name="Osuji N."/>
            <person name="Aqrawi P."/>
            <person name="Fu Q."/>
            <person name="Thornton R."/>
            <person name="Raj R."/>
            <person name="Goodspeed R."/>
            <person name="Mata R."/>
            <person name="Najjar R."/>
            <person name="Gubbala S."/>
            <person name="Lee S."/>
            <person name="Denson S."/>
            <person name="Patil S."/>
            <person name="Macmil S."/>
            <person name="Qi S."/>
            <person name="Matskevitch T."/>
            <person name="Palculict T."/>
            <person name="Mathew T."/>
            <person name="Vee V."/>
            <person name="Velamala V."/>
            <person name="Korchina V."/>
            <person name="Cai W."/>
            <person name="Liu W."/>
            <person name="Dai W."/>
            <person name="Zou X."/>
            <person name="Zhu Y."/>
            <person name="Zhang Y."/>
            <person name="Wu Y.-Q."/>
            <person name="Xin Y."/>
            <person name="Nazarath L."/>
            <person name="Kovar C."/>
            <person name="Han Y."/>
            <person name="Muzny D."/>
            <person name="Gibbs R."/>
        </authorList>
    </citation>
    <scope>NUCLEOTIDE SEQUENCE [LARGE SCALE GENOMIC DNA]</scope>
    <source>
        <strain evidence="17">Jacobina</strain>
    </source>
</reference>
<dbReference type="VEuPathDB" id="VectorBase:LLOJ006580"/>
<feature type="region of interest" description="Disordered" evidence="13">
    <location>
        <begin position="1322"/>
        <end position="1434"/>
    </location>
</feature>
<dbReference type="InterPro" id="IPR030445">
    <property type="entry name" value="H3-K79_meTrfase"/>
</dbReference>
<dbReference type="Pfam" id="PF08123">
    <property type="entry name" value="DOT1"/>
    <property type="match status" value="1"/>
</dbReference>
<evidence type="ECO:0000256" key="11">
    <source>
        <dbReference type="RuleBase" id="RU271113"/>
    </source>
</evidence>
<dbReference type="EnsemblMetazoa" id="LLOJ006580-RA">
    <property type="protein sequence ID" value="LLOJ006580-PA"/>
    <property type="gene ID" value="LLOJ006580"/>
</dbReference>
<reference evidence="15" key="2">
    <citation type="journal article" date="2020" name="BMC">
        <title>Leishmania infection induces a limited differential gene expression in the sand fly midgut.</title>
        <authorList>
            <person name="Coutinho-Abreu I.V."/>
            <person name="Serafim T.D."/>
            <person name="Meneses C."/>
            <person name="Kamhawi S."/>
            <person name="Oliveira F."/>
            <person name="Valenzuela J.G."/>
        </authorList>
    </citation>
    <scope>NUCLEOTIDE SEQUENCE</scope>
    <source>
        <strain evidence="15">Jacobina</strain>
        <tissue evidence="15">Midgut</tissue>
    </source>
</reference>
<feature type="compositionally biased region" description="Pro residues" evidence="13">
    <location>
        <begin position="1330"/>
        <end position="1340"/>
    </location>
</feature>
<evidence type="ECO:0000259" key="14">
    <source>
        <dbReference type="PROSITE" id="PS51569"/>
    </source>
</evidence>
<dbReference type="GO" id="GO:0000077">
    <property type="term" value="P:DNA damage checkpoint signaling"/>
    <property type="evidence" value="ECO:0007669"/>
    <property type="project" value="TreeGrafter"/>
</dbReference>
<feature type="compositionally biased region" description="Low complexity" evidence="13">
    <location>
        <begin position="1350"/>
        <end position="1359"/>
    </location>
</feature>
<evidence type="ECO:0000256" key="2">
    <source>
        <dbReference type="ARBA" id="ARBA00012190"/>
    </source>
</evidence>
<evidence type="ECO:0000256" key="13">
    <source>
        <dbReference type="SAM" id="MobiDB-lite"/>
    </source>
</evidence>
<organism evidence="16 17">
    <name type="scientific">Lutzomyia longipalpis</name>
    <name type="common">Sand fly</name>
    <dbReference type="NCBI Taxonomy" id="7200"/>
    <lineage>
        <taxon>Eukaryota</taxon>
        <taxon>Metazoa</taxon>
        <taxon>Ecdysozoa</taxon>
        <taxon>Arthropoda</taxon>
        <taxon>Hexapoda</taxon>
        <taxon>Insecta</taxon>
        <taxon>Pterygota</taxon>
        <taxon>Neoptera</taxon>
        <taxon>Endopterygota</taxon>
        <taxon>Diptera</taxon>
        <taxon>Nematocera</taxon>
        <taxon>Psychodoidea</taxon>
        <taxon>Psychodidae</taxon>
        <taxon>Lutzomyia</taxon>
        <taxon>Lutzomyia</taxon>
    </lineage>
</organism>
<evidence type="ECO:0000256" key="8">
    <source>
        <dbReference type="ARBA" id="ARBA00023242"/>
    </source>
</evidence>
<feature type="compositionally biased region" description="Low complexity" evidence="13">
    <location>
        <begin position="424"/>
        <end position="438"/>
    </location>
</feature>
<dbReference type="PANTHER" id="PTHR21451">
    <property type="entry name" value="HISTONE H3 METHYLTRANSFERASE"/>
    <property type="match status" value="1"/>
</dbReference>
<evidence type="ECO:0000256" key="3">
    <source>
        <dbReference type="ARBA" id="ARBA00020987"/>
    </source>
</evidence>
<evidence type="ECO:0000256" key="10">
    <source>
        <dbReference type="ARBA" id="ARBA00047770"/>
    </source>
</evidence>
<reference evidence="16" key="3">
    <citation type="submission" date="2020-05" db="UniProtKB">
        <authorList>
            <consortium name="EnsemblMetazoa"/>
        </authorList>
    </citation>
    <scope>IDENTIFICATION</scope>
    <source>
        <strain evidence="16">Jacobina</strain>
    </source>
</reference>
<keyword evidence="8 11" id="KW-0539">Nucleus</keyword>
<dbReference type="SUPFAM" id="SSF53335">
    <property type="entry name" value="S-adenosyl-L-methionine-dependent methyltransferases"/>
    <property type="match status" value="1"/>
</dbReference>
<feature type="coiled-coil region" evidence="12">
    <location>
        <begin position="621"/>
        <end position="648"/>
    </location>
</feature>
<dbReference type="Gene3D" id="1.10.260.60">
    <property type="match status" value="1"/>
</dbReference>
<feature type="region of interest" description="Disordered" evidence="13">
    <location>
        <begin position="793"/>
        <end position="816"/>
    </location>
</feature>
<feature type="compositionally biased region" description="Basic residues" evidence="13">
    <location>
        <begin position="462"/>
        <end position="472"/>
    </location>
</feature>
<comment type="miscellaneous">
    <text evidence="11">In contrast to other lysine histone methyltransferases, it does not contain a SET domain, suggesting the existence of another mechanism for methylation of lysine residues of histones.</text>
</comment>
<feature type="region of interest" description="Disordered" evidence="13">
    <location>
        <begin position="1071"/>
        <end position="1095"/>
    </location>
</feature>
<proteinExistence type="inferred from homology"/>
<evidence type="ECO:0000256" key="4">
    <source>
        <dbReference type="ARBA" id="ARBA00022603"/>
    </source>
</evidence>
<dbReference type="FunFam" id="3.40.50.150:FF:000033">
    <property type="entry name" value="Histone-lysine N-methyltransferase, H3 lysine-79 specific"/>
    <property type="match status" value="1"/>
</dbReference>
<keyword evidence="5 11" id="KW-0808">Transferase</keyword>
<evidence type="ECO:0000313" key="16">
    <source>
        <dbReference type="EnsemblMetazoa" id="LLOJ006580-PA"/>
    </source>
</evidence>
<keyword evidence="12" id="KW-0175">Coiled coil</keyword>
<dbReference type="EC" id="2.1.1.360" evidence="2 11"/>
<dbReference type="PROSITE" id="PS51569">
    <property type="entry name" value="DOT1"/>
    <property type="match status" value="1"/>
</dbReference>
<feature type="domain" description="DOT1" evidence="14">
    <location>
        <begin position="35"/>
        <end position="352"/>
    </location>
</feature>
<feature type="region of interest" description="Disordered" evidence="13">
    <location>
        <begin position="358"/>
        <end position="472"/>
    </location>
</feature>
<evidence type="ECO:0000313" key="15">
    <source>
        <dbReference type="EMBL" id="MBC1172475.1"/>
    </source>
</evidence>
<keyword evidence="7 11" id="KW-0156">Chromatin regulator</keyword>
<sequence>MQDVKMKGAIGGQESRKMLAVGEKSLVLHSPAGGEPLVYTWPLQTGTGSDKHDSGIDIIETIRWVFEDLSQSQLAHEKIKFTEVKTTCYDSMTKLCETYNETIGMIIGRERELGTFEQRLGKNTTKGLLKHILQQVYNASVDDPDKLNQYEPFSPEVYGETSYDLVCQMIDQIDISPDDVFIDLGSGVGQVVLQMAAATHTKICLGIERAEFPTRYAESMDYNFKLWMKWFGKRYGEYKLIKGDFLADEHREMINSATVVFVNNFAFGPNVDHQLKERFADLKDGARIVSSKSFCPINFRITDRNLSDIGTIMHVTEMSPLRGSVSWTGKPVSYYLHVIDRTKLEKYFQRLKNQKATDGDYGFPTGTAGTRTSAREKGKRNSSKVVYDSSSDTDTEVTGPTTRRAWSDWCSNKDKSSQSEEDSYNSSSRGPLKNTKVQQTKKNKKIVRKKNAGSGALDTQAKKRGRIRKGKQRKSLKIVGLDLLHSKTLLSTSAEMMGKKLPPAPGCVDQQLTSLTGNMEHTELEIPTAPGETPYALQILLDMFRNQYMQALEQMRTPAYKENITAQIERERERNKKLLNRANQLEKQIRVLIDDSVALLKARMKELGINTSSQNDLLSKAKEIVGRHKELQATATRLQNQVGSIEMEQKMLVLGRLRKLAENYYKTDQIKDSDLTRELSYDLVLKEIDNTFAQRKRIYSQMSAMEGEIRRLEKSLRHSKEMIPNQPPVSSSYVPNADVAQMSAKSHSRSRSNRMRMHEWPDVPDVGKIDEKNPEILAQKILATGRKIEAGKLATTSSSSKAPKQKEKQKKVSVDSELMPAPVYATKQPPVSHATPPPPLPKATAIPTLKMHESPKVVNFEDRLKSIITSVLNEDQELRRSQMAQQQRDVKVPSSSAPPTATIMHHQEPPEIPPPVSQHEHVPVADLIQESGKFTALQGAQMKKTAAESFSTAYQVYLRYCQQMDPSKMRSNAFSPGMRLPPQQHRGLVYPPSAMQPDYTQVSPAKIALRRHLNQERTAQQSPVNLHRATKTIGDLVNGEIERTLEISNQCIINAAVNMSGISEQELMKERQSQSKKDFPFGGGTSGAAAGGHRERKLTYTAESTQPPEPPVAAGHAPLEGLAASLQARVIASLQIKQETEQHPQAPARELHEVQPMDLQPIQIKQEDVKQDSPLIFYQGSGGMVSRSVVDVAPPYINCDRQSASLDSTISPDTNYGVMDEKQKGRRQDDEFLDDESHWQDRVRCGFDKLVAFASIELDKTRRSIEEASLPSSKDGSPHYGTDAKTPHHAANLATIKTSSTSSLSVTTTESVATTCDISPNFTEEMLPHTPSPSLTPPPQATRTPSTSLQQQQQQQQQQLNIPLKYQRQSRTEKHYKKKFRERKREYGIEGDCQDDAASSSKLHKASKFRPKGKDWHWAADGTPGTAPGSHPDT</sequence>
<accession>A0A1B0CPA7</accession>
<dbReference type="InterPro" id="IPR025789">
    <property type="entry name" value="DOT1_dom"/>
</dbReference>
<keyword evidence="4 11" id="KW-0489">Methyltransferase</keyword>
<evidence type="ECO:0000256" key="9">
    <source>
        <dbReference type="ARBA" id="ARBA00029821"/>
    </source>
</evidence>
<dbReference type="Proteomes" id="UP000092461">
    <property type="component" value="Unassembled WGS sequence"/>
</dbReference>
<feature type="region of interest" description="Disordered" evidence="13">
    <location>
        <begin position="1265"/>
        <end position="1286"/>
    </location>
</feature>
<dbReference type="InterPro" id="IPR029063">
    <property type="entry name" value="SAM-dependent_MTases_sf"/>
</dbReference>
<evidence type="ECO:0000313" key="17">
    <source>
        <dbReference type="Proteomes" id="UP000092461"/>
    </source>
</evidence>
<feature type="compositionally biased region" description="Polar residues" evidence="13">
    <location>
        <begin position="388"/>
        <end position="401"/>
    </location>
</feature>
<feature type="compositionally biased region" description="Basic and acidic residues" evidence="13">
    <location>
        <begin position="804"/>
        <end position="814"/>
    </location>
</feature>
<name>A0A1B0CPA7_LUTLO</name>
<dbReference type="GO" id="GO:0140956">
    <property type="term" value="F:histone H3K79 trimethyltransferase activity"/>
    <property type="evidence" value="ECO:0007669"/>
    <property type="project" value="UniProtKB-EC"/>
</dbReference>
<comment type="subcellular location">
    <subcellularLocation>
        <location evidence="1 11">Nucleus</location>
    </subcellularLocation>
</comment>
<keyword evidence="6 11" id="KW-0949">S-adenosyl-L-methionine</keyword>
<dbReference type="Gene3D" id="3.40.50.150">
    <property type="entry name" value="Vaccinia Virus protein VP39"/>
    <property type="match status" value="1"/>
</dbReference>
<dbReference type="VEuPathDB" id="VectorBase:LLONM1_000956"/>
<evidence type="ECO:0000256" key="7">
    <source>
        <dbReference type="ARBA" id="ARBA00022853"/>
    </source>
</evidence>
<dbReference type="EMBL" id="AJWK01021639">
    <property type="status" value="NOT_ANNOTATED_CDS"/>
    <property type="molecule type" value="Genomic_DNA"/>
</dbReference>
<dbReference type="GO" id="GO:0006281">
    <property type="term" value="P:DNA repair"/>
    <property type="evidence" value="ECO:0007669"/>
    <property type="project" value="TreeGrafter"/>
</dbReference>
<evidence type="ECO:0000256" key="6">
    <source>
        <dbReference type="ARBA" id="ARBA00022691"/>
    </source>
</evidence>
<comment type="similarity">
    <text evidence="11">Belongs to the class I-like SAM-binding methyltransferase superfamily. DOT1 family.</text>
</comment>
<keyword evidence="17" id="KW-1185">Reference proteome</keyword>
<dbReference type="PANTHER" id="PTHR21451:SF0">
    <property type="entry name" value="HISTONE-LYSINE N-METHYLTRANSFERASE, H3 LYSINE-79 SPECIFIC"/>
    <property type="match status" value="1"/>
</dbReference>
<evidence type="ECO:0000256" key="1">
    <source>
        <dbReference type="ARBA" id="ARBA00004123"/>
    </source>
</evidence>
<dbReference type="GO" id="GO:0035097">
    <property type="term" value="C:histone methyltransferase complex"/>
    <property type="evidence" value="ECO:0007669"/>
    <property type="project" value="UniProtKB-ARBA"/>
</dbReference>
<evidence type="ECO:0000256" key="5">
    <source>
        <dbReference type="ARBA" id="ARBA00022679"/>
    </source>
</evidence>
<comment type="function">
    <text evidence="11">Histone methyltransferase that specifically trimethylates histone H3 to form H3K79me3. This methylation is required for telomere silencing and for the pachytene checkpoint during the meiotic cell cycle by allowing the recruitment of RAD9 to double strand breaks. Nucleosomes are preferred as substrate compared to free histone.</text>
</comment>
<feature type="compositionally biased region" description="Basic residues" evidence="13">
    <location>
        <begin position="1402"/>
        <end position="1411"/>
    </location>
</feature>
<feature type="coiled-coil region" evidence="12">
    <location>
        <begin position="561"/>
        <end position="595"/>
    </location>
</feature>